<evidence type="ECO:0000259" key="9">
    <source>
        <dbReference type="PROSITE" id="PS51303"/>
    </source>
</evidence>
<dbReference type="PROSITE" id="PS50023">
    <property type="entry name" value="LIM_DOMAIN_2"/>
    <property type="match status" value="2"/>
</dbReference>
<evidence type="ECO:0000313" key="11">
    <source>
        <dbReference type="Proteomes" id="UP000594454"/>
    </source>
</evidence>
<dbReference type="InParanoid" id="A0A7R8V425"/>
<dbReference type="GO" id="GO:0008270">
    <property type="term" value="F:zinc ion binding"/>
    <property type="evidence" value="ECO:0007669"/>
    <property type="project" value="InterPro"/>
</dbReference>
<keyword evidence="3 7" id="KW-0479">Metal-binding</keyword>
<dbReference type="PROSITE" id="PS00478">
    <property type="entry name" value="LIM_DOMAIN_1"/>
    <property type="match status" value="2"/>
</dbReference>
<organism evidence="10 11">
    <name type="scientific">Hermetia illucens</name>
    <name type="common">Black soldier fly</name>
    <dbReference type="NCBI Taxonomy" id="343691"/>
    <lineage>
        <taxon>Eukaryota</taxon>
        <taxon>Metazoa</taxon>
        <taxon>Ecdysozoa</taxon>
        <taxon>Arthropoda</taxon>
        <taxon>Hexapoda</taxon>
        <taxon>Insecta</taxon>
        <taxon>Pterygota</taxon>
        <taxon>Neoptera</taxon>
        <taxon>Endopterygota</taxon>
        <taxon>Diptera</taxon>
        <taxon>Brachycera</taxon>
        <taxon>Stratiomyomorpha</taxon>
        <taxon>Stratiomyidae</taxon>
        <taxon>Hermetiinae</taxon>
        <taxon>Hermetia</taxon>
    </lineage>
</organism>
<evidence type="ECO:0000313" key="10">
    <source>
        <dbReference type="EMBL" id="CAD7092408.1"/>
    </source>
</evidence>
<evidence type="ECO:0008006" key="12">
    <source>
        <dbReference type="Google" id="ProtNLM"/>
    </source>
</evidence>
<keyword evidence="4" id="KW-0677">Repeat</keyword>
<evidence type="ECO:0000256" key="5">
    <source>
        <dbReference type="ARBA" id="ARBA00022833"/>
    </source>
</evidence>
<proteinExistence type="predicted"/>
<dbReference type="AlphaFoldDB" id="A0A7R8V425"/>
<dbReference type="SUPFAM" id="SSF57716">
    <property type="entry name" value="Glucocorticoid receptor-like (DNA-binding domain)"/>
    <property type="match status" value="2"/>
</dbReference>
<comment type="subcellular location">
    <subcellularLocation>
        <location evidence="1">Cytoplasm</location>
    </subcellularLocation>
</comment>
<keyword evidence="6 7" id="KW-0440">LIM domain</keyword>
<dbReference type="PROSITE" id="PS51303">
    <property type="entry name" value="PET"/>
    <property type="match status" value="1"/>
</dbReference>
<evidence type="ECO:0000256" key="4">
    <source>
        <dbReference type="ARBA" id="ARBA00022737"/>
    </source>
</evidence>
<dbReference type="EMBL" id="LR899014">
    <property type="protein sequence ID" value="CAD7092408.1"/>
    <property type="molecule type" value="Genomic_DNA"/>
</dbReference>
<gene>
    <name evidence="10" type="ORF">HERILL_LOCUS14768</name>
</gene>
<accession>A0A7R8V425</accession>
<dbReference type="InterPro" id="IPR010442">
    <property type="entry name" value="PET_domain"/>
</dbReference>
<dbReference type="CDD" id="cd09341">
    <property type="entry name" value="LIM2_Testin_like"/>
    <property type="match status" value="1"/>
</dbReference>
<dbReference type="Proteomes" id="UP000594454">
    <property type="component" value="Chromosome 6"/>
</dbReference>
<dbReference type="FunFam" id="2.10.110.10:FF:000005">
    <property type="entry name" value="Testin isoform 1"/>
    <property type="match status" value="1"/>
</dbReference>
<keyword evidence="11" id="KW-1185">Reference proteome</keyword>
<dbReference type="Pfam" id="PF00412">
    <property type="entry name" value="LIM"/>
    <property type="match status" value="2"/>
</dbReference>
<keyword evidence="2" id="KW-0963">Cytoplasm</keyword>
<keyword evidence="5 7" id="KW-0862">Zinc</keyword>
<evidence type="ECO:0000256" key="1">
    <source>
        <dbReference type="ARBA" id="ARBA00004496"/>
    </source>
</evidence>
<feature type="domain" description="LIM zinc-binding" evidence="8">
    <location>
        <begin position="748"/>
        <end position="810"/>
    </location>
</feature>
<dbReference type="PANTHER" id="PTHR24211">
    <property type="entry name" value="LIM DOMAIN-CONTAINING PROTEIN"/>
    <property type="match status" value="1"/>
</dbReference>
<sequence>MSANKTGVESCVETPAAPEWLSKLESRREKLTKSKKLGHESGAGAPCNVCGSACPGLDLHFWRKVCRNCKCRKDQHHCDDDELSGWAQFEILGQIRSKPAFMKIKALADQPVKLEWIPPNTTPDVISDYMDKLGSSQIPVVGSDAASKRKQQLEFQVPPHDLDATLCDNLTDAETAQLQQYVQKVREHCVGQGNVVRVGVVSHGVVGNVVGVQTLEDVQSEAVKCPPAEILTKLHATPAQVINDRVMTAVLSSKGLINALLCEPPQLLSNKLVAFERALSPDFNDVPLTPANKQKLRAMHLNTNMVKSLVENGPLYDSLLNELKRKNVDFSQDPILVPIDKFRTEYLGNDQFKRDMDKLVDDMKFVAPIPYTTPFHTTKSKHGDQDSFHSPLAVRNPVQARIGNVVNQETPMRKVKFGGVSIAYDLGLPVDAVIERDPFFSKIINSEILQNALKNPASVIGRQGVILSNVPMVPDFGAAQNLSLPICRKLDRIGVDQQAVQSVVINGPTYDKLLNALKDRKINFSNCKLLAPIDEFRNEFIENTPFQKEITEFVETLPNNFSICYSEPTTGQYYQSAQPITTLPASKSSDSGFESKPPTPNYTSYPGMAPISGNDDATLFGIGANAGKWNSIPGIEDMNMYPQVKPPKYAHAMENLPKSLETLQLTEAPNIGSSSVQSVAVLKCRECKNDIMSGEVAVKAERAGKEAAWHPQCFVCHTCRELLADLVYFFHGNNVYCGRDLALILKIPRCNACDELIFTKEYTAAEGATFHIKHFCCYQCDTPLAGQQYVPDEKTNMPLCLRCYDAYYAERCQFCKHVIGPAEQGVAWGKVHWHGECFMCAGIGCGKSLIGGRFCVKNNMPFCSPQCVKSVIFT</sequence>
<dbReference type="GO" id="GO:0005737">
    <property type="term" value="C:cytoplasm"/>
    <property type="evidence" value="ECO:0007669"/>
    <property type="project" value="UniProtKB-SubCell"/>
</dbReference>
<feature type="domain" description="PET" evidence="9">
    <location>
        <begin position="95"/>
        <end position="202"/>
    </location>
</feature>
<dbReference type="OMA" id="IEDMNMY"/>
<dbReference type="OrthoDB" id="10069167at2759"/>
<name>A0A7R8V425_HERIL</name>
<dbReference type="CDD" id="cd09340">
    <property type="entry name" value="LIM1_Testin_like"/>
    <property type="match status" value="1"/>
</dbReference>
<dbReference type="InterPro" id="IPR047120">
    <property type="entry name" value="Pk/Esn/Tes"/>
</dbReference>
<evidence type="ECO:0000256" key="7">
    <source>
        <dbReference type="PROSITE-ProRule" id="PRU00125"/>
    </source>
</evidence>
<evidence type="ECO:0000259" key="8">
    <source>
        <dbReference type="PROSITE" id="PS50023"/>
    </source>
</evidence>
<protein>
    <recommendedName>
        <fullName evidence="12">Testin</fullName>
    </recommendedName>
</protein>
<dbReference type="Gene3D" id="2.10.110.10">
    <property type="entry name" value="Cysteine Rich Protein"/>
    <property type="match status" value="3"/>
</dbReference>
<dbReference type="FunCoup" id="A0A7R8V425">
    <property type="interactions" value="229"/>
</dbReference>
<dbReference type="Pfam" id="PF06297">
    <property type="entry name" value="PET"/>
    <property type="match status" value="1"/>
</dbReference>
<dbReference type="PANTHER" id="PTHR24211:SF22">
    <property type="entry name" value="TESTIN"/>
    <property type="match status" value="1"/>
</dbReference>
<dbReference type="CDD" id="cd09829">
    <property type="entry name" value="PET_testin"/>
    <property type="match status" value="1"/>
</dbReference>
<dbReference type="SMART" id="SM00132">
    <property type="entry name" value="LIM"/>
    <property type="match status" value="3"/>
</dbReference>
<dbReference type="InterPro" id="IPR033724">
    <property type="entry name" value="PET_testin"/>
</dbReference>
<evidence type="ECO:0000256" key="6">
    <source>
        <dbReference type="ARBA" id="ARBA00023038"/>
    </source>
</evidence>
<reference evidence="10 11" key="1">
    <citation type="submission" date="2020-11" db="EMBL/GenBank/DDBJ databases">
        <authorList>
            <person name="Wallbank WR R."/>
            <person name="Pardo Diaz C."/>
            <person name="Kozak K."/>
            <person name="Martin S."/>
            <person name="Jiggins C."/>
            <person name="Moest M."/>
            <person name="Warren A I."/>
            <person name="Generalovic N T."/>
            <person name="Byers J.R.P. K."/>
            <person name="Montejo-Kovacevich G."/>
            <person name="Yen C E."/>
        </authorList>
    </citation>
    <scope>NUCLEOTIDE SEQUENCE [LARGE SCALE GENOMIC DNA]</scope>
</reference>
<evidence type="ECO:0000256" key="2">
    <source>
        <dbReference type="ARBA" id="ARBA00022490"/>
    </source>
</evidence>
<dbReference type="InterPro" id="IPR001781">
    <property type="entry name" value="Znf_LIM"/>
</dbReference>
<evidence type="ECO:0000256" key="3">
    <source>
        <dbReference type="ARBA" id="ARBA00022723"/>
    </source>
</evidence>
<feature type="domain" description="LIM zinc-binding" evidence="8">
    <location>
        <begin position="682"/>
        <end position="747"/>
    </location>
</feature>